<evidence type="ECO:0000313" key="1">
    <source>
        <dbReference type="EMBL" id="MDP9806329.1"/>
    </source>
</evidence>
<evidence type="ECO:0000313" key="2">
    <source>
        <dbReference type="Proteomes" id="UP001243212"/>
    </source>
</evidence>
<proteinExistence type="predicted"/>
<keyword evidence="2" id="KW-1185">Reference proteome</keyword>
<accession>A0ABT9NFZ8</accession>
<protein>
    <submittedName>
        <fullName evidence="1">Uncharacterized protein</fullName>
    </submittedName>
</protein>
<organism evidence="1 2">
    <name type="scientific">Trueperella bonasi</name>
    <dbReference type="NCBI Taxonomy" id="312286"/>
    <lineage>
        <taxon>Bacteria</taxon>
        <taxon>Bacillati</taxon>
        <taxon>Actinomycetota</taxon>
        <taxon>Actinomycetes</taxon>
        <taxon>Actinomycetales</taxon>
        <taxon>Actinomycetaceae</taxon>
        <taxon>Trueperella</taxon>
    </lineage>
</organism>
<reference evidence="1 2" key="1">
    <citation type="submission" date="2023-07" db="EMBL/GenBank/DDBJ databases">
        <title>Sequencing the genomes of 1000 actinobacteria strains.</title>
        <authorList>
            <person name="Klenk H.-P."/>
        </authorList>
    </citation>
    <scope>NUCLEOTIDE SEQUENCE [LARGE SCALE GENOMIC DNA]</scope>
    <source>
        <strain evidence="1 2">DSM 17163</strain>
    </source>
</reference>
<sequence length="42" mass="4725">MSELNTALKKCNRIVTCLEMLTTPNSGSMFNDVELKKGRRHG</sequence>
<gene>
    <name evidence="1" type="ORF">J2S70_000911</name>
</gene>
<dbReference type="EMBL" id="JAUSQX010000001">
    <property type="protein sequence ID" value="MDP9806329.1"/>
    <property type="molecule type" value="Genomic_DNA"/>
</dbReference>
<dbReference type="Proteomes" id="UP001243212">
    <property type="component" value="Unassembled WGS sequence"/>
</dbReference>
<comment type="caution">
    <text evidence="1">The sequence shown here is derived from an EMBL/GenBank/DDBJ whole genome shotgun (WGS) entry which is preliminary data.</text>
</comment>
<name>A0ABT9NFZ8_9ACTO</name>